<feature type="compositionally biased region" description="Polar residues" evidence="2">
    <location>
        <begin position="221"/>
        <end position="230"/>
    </location>
</feature>
<dbReference type="InterPro" id="IPR048465">
    <property type="entry name" value="Maestro-like_HEAT"/>
</dbReference>
<reference evidence="7" key="2">
    <citation type="submission" date="2022-10" db="EMBL/GenBank/DDBJ databases">
        <authorList>
            <consortium name="ENA_rothamsted_submissions"/>
            <consortium name="culmorum"/>
            <person name="King R."/>
        </authorList>
    </citation>
    <scope>NUCLEOTIDE SEQUENCE</scope>
</reference>
<feature type="region of interest" description="Disordered" evidence="2">
    <location>
        <begin position="221"/>
        <end position="242"/>
    </location>
</feature>
<reference evidence="7" key="1">
    <citation type="submission" date="2022-01" db="EMBL/GenBank/DDBJ databases">
        <authorList>
            <person name="King R."/>
        </authorList>
    </citation>
    <scope>NUCLEOTIDE SEQUENCE</scope>
</reference>
<dbReference type="OrthoDB" id="1884734at2759"/>
<keyword evidence="8" id="KW-1185">Reference proteome</keyword>
<evidence type="ECO:0000313" key="8">
    <source>
        <dbReference type="Proteomes" id="UP001153620"/>
    </source>
</evidence>
<dbReference type="EMBL" id="OU895878">
    <property type="protein sequence ID" value="CAG9802014.1"/>
    <property type="molecule type" value="Genomic_DNA"/>
</dbReference>
<feature type="domain" description="MROH2B-like HEAT-repeats" evidence="4">
    <location>
        <begin position="292"/>
        <end position="680"/>
    </location>
</feature>
<evidence type="ECO:0000256" key="2">
    <source>
        <dbReference type="SAM" id="MobiDB-lite"/>
    </source>
</evidence>
<dbReference type="Pfam" id="PF23227">
    <property type="entry name" value="HEAT_MROH2B_C"/>
    <property type="match status" value="1"/>
</dbReference>
<feature type="domain" description="MROH2B-like N-terminal HEAT-repeats" evidence="5">
    <location>
        <begin position="49"/>
        <end position="227"/>
    </location>
</feature>
<keyword evidence="1" id="KW-0677">Repeat</keyword>
<evidence type="ECO:0000259" key="4">
    <source>
        <dbReference type="Pfam" id="PF23210"/>
    </source>
</evidence>
<feature type="domain" description="Maestro-like HEAT-repeats" evidence="3">
    <location>
        <begin position="1031"/>
        <end position="1251"/>
    </location>
</feature>
<protein>
    <submittedName>
        <fullName evidence="7">Uncharacterized protein</fullName>
    </submittedName>
</protein>
<accession>A0A9N9RT49</accession>
<dbReference type="SUPFAM" id="SSF48371">
    <property type="entry name" value="ARM repeat"/>
    <property type="match status" value="2"/>
</dbReference>
<dbReference type="InterPro" id="IPR011989">
    <property type="entry name" value="ARM-like"/>
</dbReference>
<name>A0A9N9RT49_9DIPT</name>
<evidence type="ECO:0000259" key="3">
    <source>
        <dbReference type="Pfam" id="PF21047"/>
    </source>
</evidence>
<evidence type="ECO:0000313" key="7">
    <source>
        <dbReference type="EMBL" id="CAG9802014.1"/>
    </source>
</evidence>
<dbReference type="InterPro" id="IPR055406">
    <property type="entry name" value="HEAT_Maestro"/>
</dbReference>
<sequence length="1761" mass="200086">MFARIENPFNRPDLRNNQSIVIYLDAVGNLLDLCNDKDDQVKGVCEASLVRIASRNPNELINYVINYKKKNPKISEHIIAVILRIIEHVITVHIRELENEVIINVIKFVISEITRQNEPVHSIQKPCKEILCGIGREHCMLVMDELTAILQPHQVGHFMVLETLGTLTRSNLDEAVTYIKGILGTIIPMISLLKTDFQKQSYALAIQNFCDAISEYQSNADRSSNNSHLSNEPDVVTSEDEEAEVIPKSKLVDVSAEVGIIFDVFMQQWINTRNSKLCSEFLIVLSYIYPLLPIQKVLDNTGKIIHTLLMMYKRSIDRSSISIYLNSVIHTTSRLDGRLLETQVDSVANAIFDLICVSPDFEKPIAVRSHNEVLRCYDLVARNHGDKVNDMILVKFKAYDDSEKVKALILLTHLTNTSEDVVKLKVNEYLIILRQMIMSEKTFKTKQIILRSIVAFAQKGFIKHKIFIKFIIHHCCHLVKIQADQGTKEEAAELVRSCNNTLKILSRTLNNGLEILLKTELLHVFMQYEYTDATTTFAQCLTTLFMKDDKMFTSAAEDDAESMAASTESITGGDSLKIPSAESIFVRCLVLMANFDDKERIKSILNFLLQFCPNLSGKHLQVLWKERINQLMEIVKINDDDKFYKDLNIFIMDTIKDIDEPKFSESLVNKMSDQFILYQSSFHIYSIHPSNQNQLNTELIVQNLRAERGMLMRIMGLCLCYVTDPPSIDTKIDIILNQVKIEKLEKIPSFHEFEEKFFDPAKAFGFISKGHFDLLMKKFENIIAEDGMKKSNSFFSSLNFTKDSQKEGEKYRLKILIIFSLYYITQTTAPQNIIKNDDDLNDKIIYYLNRMLSEVRECQIKKIILETLLKITEIYIEEQIKDFKYINDLLASILNIPIENSMGSGSNNQNYGNYGFYDYLPLYPTVIKLATNLVKLSPIENGNLDATNLLDISSQHFFTAAQNLNIEDEAKQSYLAPHINSSIPELNTFIRTLLARNPSPSALDDITSIFEKWLKDKNSQVKICAALIMEKTLDSYIKTVKIGCEAPSKFHQTGNMLGKIVPRCIDSNAKVREICVNILKKILELTCIYETLTIADENTDWMKELKDIRDKITNNDNDEIIVLAQKLANIIAMRLSNQQYVTFSKALLYNLNDPDWSASAGAALVLNSFIQVKGSEIFHAIPDLVKDSFHALKVCDNSGTRTNIYLSLVSLTKFHPKLVCAEMLMQPLPYDENICEYWHSVTSDSNLTGTIIDNILETIYEVPPYDNITGSSETAKILTHSPFANVCAFRELIFSNDKSSVPELKKRFAPIFSMLMTTLAAYINTIPSMVPPVQVDVEKIKVPSSASKNSKGTRFGFISNRDPVKVIPSQIVLDTFIKLMDILENENVKTVLQSFPQMSSSTNLNNFMEFLTPLAVGIASSHNINSSEMKEIIHDLSKYSSSTVDAHRIAFIGFFSQLVPLRPCGDISSTIMLHLTAALSDPNASVRAFCIRGLAYVSELNKHDIEKYSELSLAALLKGMDDFNANSFINIPLESLRGLSRVIKSIPKEKLDLFEVSLTIRIRPFFDNQSVEIRESAILLFGDLCYQTKLYQTGKNDEISEALKEQLVTNLFPFLLHLSENESIIVRACKIALRNIGNILGAKQLNEKVQLELQEYQQLNYDHFIHEFIRIACIELPDNVPTFIESCLPYLRSQWREIQLQAIQHIGLLHHFGSISTENNYRTELETTTSDKIISCLKDEQIAVKLKAAEALGNIFSSENP</sequence>
<proteinExistence type="predicted"/>
<dbReference type="Pfam" id="PF21047">
    <property type="entry name" value="HEAT_Maestro"/>
    <property type="match status" value="1"/>
</dbReference>
<evidence type="ECO:0000259" key="5">
    <source>
        <dbReference type="Pfam" id="PF23221"/>
    </source>
</evidence>
<dbReference type="Gene3D" id="1.25.10.10">
    <property type="entry name" value="Leucine-rich Repeat Variant"/>
    <property type="match status" value="2"/>
</dbReference>
<evidence type="ECO:0000259" key="6">
    <source>
        <dbReference type="Pfam" id="PF23227"/>
    </source>
</evidence>
<dbReference type="PANTHER" id="PTHR23120">
    <property type="entry name" value="MAESTRO-RELATED HEAT DOMAIN-CONTAINING"/>
    <property type="match status" value="1"/>
</dbReference>
<feature type="domain" description="Maestro/Maestro-like HEAT-repeats" evidence="6">
    <location>
        <begin position="1472"/>
        <end position="1754"/>
    </location>
</feature>
<gene>
    <name evidence="7" type="ORF">CHIRRI_LOCUS4930</name>
</gene>
<dbReference type="InterPro" id="IPR056282">
    <property type="entry name" value="MROH2B-like_N_HEAT"/>
</dbReference>
<dbReference type="Pfam" id="PF23210">
    <property type="entry name" value="HEAT_Maestro_2"/>
    <property type="match status" value="1"/>
</dbReference>
<organism evidence="7 8">
    <name type="scientific">Chironomus riparius</name>
    <dbReference type="NCBI Taxonomy" id="315576"/>
    <lineage>
        <taxon>Eukaryota</taxon>
        <taxon>Metazoa</taxon>
        <taxon>Ecdysozoa</taxon>
        <taxon>Arthropoda</taxon>
        <taxon>Hexapoda</taxon>
        <taxon>Insecta</taxon>
        <taxon>Pterygota</taxon>
        <taxon>Neoptera</taxon>
        <taxon>Endopterygota</taxon>
        <taxon>Diptera</taxon>
        <taxon>Nematocera</taxon>
        <taxon>Chironomoidea</taxon>
        <taxon>Chironomidae</taxon>
        <taxon>Chironominae</taxon>
        <taxon>Chironomus</taxon>
    </lineage>
</organism>
<dbReference type="Proteomes" id="UP001153620">
    <property type="component" value="Chromosome 2"/>
</dbReference>
<dbReference type="GO" id="GO:0005737">
    <property type="term" value="C:cytoplasm"/>
    <property type="evidence" value="ECO:0007669"/>
    <property type="project" value="TreeGrafter"/>
</dbReference>
<dbReference type="PANTHER" id="PTHR23120:SF0">
    <property type="entry name" value="MAESTRO HEAT-LIKE REPEAT FAMILY MEMBER 1"/>
    <property type="match status" value="1"/>
</dbReference>
<dbReference type="InterPro" id="IPR045206">
    <property type="entry name" value="Maestro_heat-like_prot"/>
</dbReference>
<dbReference type="InterPro" id="IPR055408">
    <property type="entry name" value="HEAT_MROH2B-like"/>
</dbReference>
<evidence type="ECO:0000256" key="1">
    <source>
        <dbReference type="ARBA" id="ARBA00022737"/>
    </source>
</evidence>
<dbReference type="InterPro" id="IPR016024">
    <property type="entry name" value="ARM-type_fold"/>
</dbReference>
<dbReference type="Pfam" id="PF23221">
    <property type="entry name" value="HEAT_MROH2B_1st"/>
    <property type="match status" value="1"/>
</dbReference>